<dbReference type="InterPro" id="IPR045167">
    <property type="entry name" value="Hobbit"/>
</dbReference>
<evidence type="ECO:0000259" key="5">
    <source>
        <dbReference type="SMART" id="SM01215"/>
    </source>
</evidence>
<comment type="caution">
    <text evidence="7">The sequence shown here is derived from an EMBL/GenBank/DDBJ whole genome shotgun (WGS) entry which is preliminary data.</text>
</comment>
<feature type="compositionally biased region" description="Basic residues" evidence="2">
    <location>
        <begin position="757"/>
        <end position="766"/>
    </location>
</feature>
<feature type="region of interest" description="Disordered" evidence="2">
    <location>
        <begin position="2636"/>
        <end position="2715"/>
    </location>
</feature>
<feature type="compositionally biased region" description="Basic and acidic residues" evidence="2">
    <location>
        <begin position="1"/>
        <end position="20"/>
    </location>
</feature>
<feature type="compositionally biased region" description="Low complexity" evidence="2">
    <location>
        <begin position="2657"/>
        <end position="2666"/>
    </location>
</feature>
<dbReference type="InterPro" id="IPR019441">
    <property type="entry name" value="FMP27/BLTP2/Hobbit_GFWDK_RBG"/>
</dbReference>
<dbReference type="PANTHER" id="PTHR15678:SF6">
    <property type="entry name" value="BRIDGE-LIKE LIPID TRANSFER PROTEIN FAMILY MEMBER 2"/>
    <property type="match status" value="1"/>
</dbReference>
<feature type="region of interest" description="Disordered" evidence="2">
    <location>
        <begin position="2609"/>
        <end position="2628"/>
    </location>
</feature>
<evidence type="ECO:0000256" key="3">
    <source>
        <dbReference type="SAM" id="Phobius"/>
    </source>
</evidence>
<feature type="region of interest" description="Disordered" evidence="2">
    <location>
        <begin position="1"/>
        <end position="21"/>
    </location>
</feature>
<feature type="region of interest" description="Disordered" evidence="2">
    <location>
        <begin position="136"/>
        <end position="159"/>
    </location>
</feature>
<keyword evidence="3" id="KW-1133">Transmembrane helix</keyword>
<feature type="domain" description="FMP27 SW motif-containing RBG unit" evidence="5">
    <location>
        <begin position="1164"/>
        <end position="1266"/>
    </location>
</feature>
<keyword evidence="1" id="KW-0175">Coiled coil</keyword>
<dbReference type="PANTHER" id="PTHR15678">
    <property type="entry name" value="ANTIGEN MLAA-22-RELATED"/>
    <property type="match status" value="1"/>
</dbReference>
<feature type="compositionally biased region" description="Polar residues" evidence="2">
    <location>
        <begin position="2037"/>
        <end position="2053"/>
    </location>
</feature>
<dbReference type="InterPro" id="IPR019449">
    <property type="entry name" value="FMP27_WPPW_RBG"/>
</dbReference>
<feature type="region of interest" description="Disordered" evidence="2">
    <location>
        <begin position="1090"/>
        <end position="1150"/>
    </location>
</feature>
<feature type="compositionally biased region" description="Basic and acidic residues" evidence="2">
    <location>
        <begin position="726"/>
        <end position="738"/>
    </location>
</feature>
<feature type="coiled-coil region" evidence="1">
    <location>
        <begin position="1858"/>
        <end position="1917"/>
    </location>
</feature>
<dbReference type="SMART" id="SM01215">
    <property type="entry name" value="Fmp27_SW"/>
    <property type="match status" value="1"/>
</dbReference>
<feature type="compositionally biased region" description="Basic and acidic residues" evidence="2">
    <location>
        <begin position="2700"/>
        <end position="2715"/>
    </location>
</feature>
<feature type="compositionally biased region" description="Polar residues" evidence="2">
    <location>
        <begin position="2575"/>
        <end position="2597"/>
    </location>
</feature>
<feature type="compositionally biased region" description="Basic and acidic residues" evidence="2">
    <location>
        <begin position="2084"/>
        <end position="2101"/>
    </location>
</feature>
<feature type="transmembrane region" description="Helical" evidence="3">
    <location>
        <begin position="41"/>
        <end position="63"/>
    </location>
</feature>
<feature type="region of interest" description="Disordered" evidence="2">
    <location>
        <begin position="726"/>
        <end position="767"/>
    </location>
</feature>
<evidence type="ECO:0000259" key="6">
    <source>
        <dbReference type="SMART" id="SM01216"/>
    </source>
</evidence>
<dbReference type="Proteomes" id="UP000268823">
    <property type="component" value="Unassembled WGS sequence"/>
</dbReference>
<keyword evidence="3" id="KW-0812">Transmembrane</keyword>
<keyword evidence="3" id="KW-0472">Membrane</keyword>
<feature type="domain" description="FMP27 WPPW motif-containing RBG unit" evidence="6">
    <location>
        <begin position="1688"/>
        <end position="2211"/>
    </location>
</feature>
<dbReference type="SMART" id="SM01214">
    <property type="entry name" value="Fmp27_GFWDK"/>
    <property type="match status" value="1"/>
</dbReference>
<evidence type="ECO:0000313" key="8">
    <source>
        <dbReference type="Proteomes" id="UP000268823"/>
    </source>
</evidence>
<dbReference type="InterPro" id="IPR019415">
    <property type="entry name" value="FMP27_SW_RBG"/>
</dbReference>
<feature type="compositionally biased region" description="Polar residues" evidence="2">
    <location>
        <begin position="2855"/>
        <end position="2870"/>
    </location>
</feature>
<evidence type="ECO:0000259" key="4">
    <source>
        <dbReference type="SMART" id="SM01214"/>
    </source>
</evidence>
<feature type="compositionally biased region" description="Polar residues" evidence="2">
    <location>
        <begin position="2945"/>
        <end position="2959"/>
    </location>
</feature>
<dbReference type="VEuPathDB" id="FungiDB:BTJ68_10610"/>
<gene>
    <name evidence="7" type="ORF">D0861_04069</name>
</gene>
<feature type="compositionally biased region" description="Polar residues" evidence="2">
    <location>
        <begin position="2667"/>
        <end position="2685"/>
    </location>
</feature>
<feature type="compositionally biased region" description="Polar residues" evidence="2">
    <location>
        <begin position="1123"/>
        <end position="1135"/>
    </location>
</feature>
<feature type="region of interest" description="Disordered" evidence="2">
    <location>
        <begin position="2828"/>
        <end position="2985"/>
    </location>
</feature>
<feature type="region of interest" description="Disordered" evidence="2">
    <location>
        <begin position="2553"/>
        <end position="2602"/>
    </location>
</feature>
<evidence type="ECO:0008006" key="9">
    <source>
        <dbReference type="Google" id="ProtNLM"/>
    </source>
</evidence>
<reference evidence="7 8" key="1">
    <citation type="journal article" date="2018" name="BMC Genomics">
        <title>Genomic evidence for intraspecific hybridization in a clonal and extremely halotolerant yeast.</title>
        <authorList>
            <person name="Gostincar C."/>
            <person name="Stajich J.E."/>
            <person name="Zupancic J."/>
            <person name="Zalar P."/>
            <person name="Gunde-Cimerman N."/>
        </authorList>
    </citation>
    <scope>NUCLEOTIDE SEQUENCE [LARGE SCALE GENOMIC DNA]</scope>
    <source>
        <strain evidence="7 8">EXF-2788</strain>
    </source>
</reference>
<feature type="compositionally biased region" description="Polar residues" evidence="2">
    <location>
        <begin position="2888"/>
        <end position="2909"/>
    </location>
</feature>
<protein>
    <recommendedName>
        <fullName evidence="9">FMP27 GFWDK domain-containing protein</fullName>
    </recommendedName>
</protein>
<dbReference type="Pfam" id="PF10344">
    <property type="entry name" value="Hobbit"/>
    <property type="match status" value="2"/>
</dbReference>
<name>A0A3M7FM54_HORWE</name>
<feature type="domain" description="FMP27/BLTP2/Hobbit GFWDK motif-containing RBG unit" evidence="4">
    <location>
        <begin position="1284"/>
        <end position="1442"/>
    </location>
</feature>
<feature type="region of interest" description="Disordered" evidence="2">
    <location>
        <begin position="2081"/>
        <end position="2101"/>
    </location>
</feature>
<organism evidence="7 8">
    <name type="scientific">Hortaea werneckii</name>
    <name type="common">Black yeast</name>
    <name type="synonym">Cladosporium werneckii</name>
    <dbReference type="NCBI Taxonomy" id="91943"/>
    <lineage>
        <taxon>Eukaryota</taxon>
        <taxon>Fungi</taxon>
        <taxon>Dikarya</taxon>
        <taxon>Ascomycota</taxon>
        <taxon>Pezizomycotina</taxon>
        <taxon>Dothideomycetes</taxon>
        <taxon>Dothideomycetidae</taxon>
        <taxon>Mycosphaerellales</taxon>
        <taxon>Teratosphaeriaceae</taxon>
        <taxon>Hortaea</taxon>
    </lineage>
</organism>
<feature type="region of interest" description="Disordered" evidence="2">
    <location>
        <begin position="2032"/>
        <end position="2062"/>
    </location>
</feature>
<dbReference type="OrthoDB" id="1562405at2759"/>
<dbReference type="SMART" id="SM01216">
    <property type="entry name" value="Fmp27_WPPW"/>
    <property type="match status" value="1"/>
</dbReference>
<evidence type="ECO:0000256" key="1">
    <source>
        <dbReference type="SAM" id="Coils"/>
    </source>
</evidence>
<evidence type="ECO:0000313" key="7">
    <source>
        <dbReference type="EMBL" id="RMY89726.1"/>
    </source>
</evidence>
<feature type="compositionally biased region" description="Low complexity" evidence="2">
    <location>
        <begin position="2828"/>
        <end position="2845"/>
    </location>
</feature>
<dbReference type="EMBL" id="QWIR01000060">
    <property type="protein sequence ID" value="RMY89726.1"/>
    <property type="molecule type" value="Genomic_DNA"/>
</dbReference>
<proteinExistence type="predicted"/>
<accession>A0A3M7FM54</accession>
<feature type="compositionally biased region" description="Basic and acidic residues" evidence="2">
    <location>
        <begin position="2871"/>
        <end position="2887"/>
    </location>
</feature>
<evidence type="ECO:0000256" key="2">
    <source>
        <dbReference type="SAM" id="MobiDB-lite"/>
    </source>
</evidence>
<sequence>MTRVETAKGHMSGDHEEERSGALGTNGACAVVAMPVPTVSFLLGLIVLGYLLTFVVFAVLRIVTGVSIQRIGYSGLKRISFSPKNGIRINVKDVGLAVHAPTFALPTWCSVLVGELVVTVDLNALGEPVIKKDGSIDRPTGAAGAAQEKAANDQTDEQGHGKLWRKLTNVKEKIKQLHSKIRWIKLVDLIATATTLNIVGVGSLRLERLTLSVDTRSKTVDRSRLFQHYRTRPDTQKPAEWKAVFRSVLFTAEGRESTEILDYCTLNIHGILHNELQGLRDASISLKLGRLNVPYDDIEHAKKCADLLRGKYAQPHSDKEEPIDVSLVDALEELEKPGSREGRIVRTVSDSRAFIASMLRGIHEVQFAIGFFGLSQKLDVTTHHSKPVYFNLAMKEVGLDVLRLDPKSPAHRMYFATKDVAHQGLLTAIAISAGIDDGHEHPERMLYIPMVTATVKTTLPSRTIRFGADSDVKDRNTNMLYANVVCTSPSVDLDPKHLPLVRDILKQRSSKPKSPGSRGSNRHQLISSLLPKSQVKLSIQEPVVRVSLPPMDKKNAAEDDFDLLISSVSSISFDLESSHAQEGGIHYNLGANYRHTKHHLYYQTVNGDHHDLLQSDTVELQVDVNAIPDATVTASAQFRTFTIFLVRPDICEGVRQIVNQLRRNVLAHHEQHEKPSASFLRTVPSWLQTCRVEGTDFGLELAGIDEQVSKDTRGFALQLESWHTEYKAHRDDRPEPAPHRRSISRSTPSKDRESRTPRQRSPRRQYHSFADGRRLAVHLQNLEGLIVDSVDHSEPESFMSVPKFEIAFTTSTDHHGPIFHINSHAKSVLLQYSLYNHFAMGVAVMVIRNTFLAQAKEKEKPQEPVVRSSLHVPGSPHGNDELDEIARHEIKTIDFKANLVQVKARMPADPLMMLQIYALETGRHRWATPFVRSRLARLYVRAPRTKQAWSRVVTLKLLRLDIRDIKRKVGRHITIEKSIDAAAESIRIGVPHGLVVHSIFDNITNVIKTTKQLHHHFATGTNEYVLTKEPEGPKQVPKITIRCQLFIFDVEDSAFEWKLGSIYRAGLSEQKQRLARDEAFQLKEKRLARCAQRANSRRRAQSAHPNRSTSRSRPDASGKSRSRSAQPAERSSPQDSPRHGRRKIRYDTEGKCGISEDSNLTIEQAKQKLMRLNAQSWKNRIDRVLYFQTHAMREIRGFLWGADDLPEESENHEPIMALPQRPALLLVALTELHLTIDKPSFPLEELPRYLHDIGKGMPYDMKYGLLLPMNLQVTMSELRFQLRDYPLPLIHVPPLANGQSPKLPVLAMKTNFVIAEEFRDVESQRHVNVEVIPPDKMGNGDGKSFSIDVRRTISPVKTYSDMKFEINTSNPTKITWGTSYQPAIQDTMQVIEGFTKPPVDPSDRVGFWDKIRLSFHSRVNVAWKGDGDVHLVLKGSRDPYNVTGTGAGLVMVWRNDVRWNIAQSKDPRQFMTVDSGDYILAVPDFNSYARMSMDRETGEMDGTSSTSSNRRDAVFKKVVMKLSGNVRWLAGLMFERDLADGKRVFDFKDHYDVVLKHPDFAKAPPGEAFDAFQGFRSHHIHMSIAIAAPQDRDWSVSNLKPSENYNTAHLTPRFFTHFFDWWSMFSGVMSLPVRQGPLWGATEKKSKKFGRHIATIKYNLLLSPLYISHVYKHKDAEEYQTNTVSATGLKMKLDSFMLDLHQRREHFDIKGHDSETTKKTSAMRINAAQLDFIHADLRALSATIAGTNAEDIDNASAEHLASLHGQLPSVDMSKFEIPDNDFSWIDMDDFVELDWILPETDPTTKILPLGYAPRFTYFRQTDHGGTIAGDPSRTSPFGDEPTHYCVMSAKNDPRRVQAELIERRLETLLEQRSQNERAIGEQELKLARELTGETTSRQRLETKVAALRGHSEHLQRKHEFLQSMLRTLHHRLANDDPSVVPDLETSEEFYEAHENARRQEDDMAYMDSVPLAEYTSDFNNRFIVHNAQIKWNDSLRNITLRYIHQNSQRRGFVYYMSRRAVKFILDVIEERQKQDDSATPTRQKSKNTESSAMSPGVDDDQTVQDRIEQLLKDGRNWVSSDEPFAERERSHASEHRPTEDIAKEFTPLNTFHFRLIAPQVQLQSEKNPKSAVLVTAKGMQLKVVQIMDKDNVNDDVSGLVQRRFTAAADSLQMFVTSTRTFSTEFFHMYSANLYGAKAGTQWPPWVPMEIMFEYQTNPYGFNRVVHRTSASLRYDKYNNLRLKYNDDVSGGEPKTPRGDEETEDRMDHVWLEFPHFRAIADSTQYHALYIIVMDLLLYTEPLEKTRTERLERIMLASDFSDLSGTPDMVQMLQDRIRQLEEIKLHFQVHEKYLDRQGWKDRIAIDADLAACEDELFFIMKAITTAQQRLEDRKEQENSIGLVHLNMSAREIAWHLLREKDESLVEFQLKNASFDRTDNNDGSNYNVMEIGRINGFNLLPDALYPEIIAPFTDAERGGRDLGNEKMLRIQWLMLEAIAGIPVVDYFEINLVPLKMQFERDVAKKLFEYIFPGVGGNAFEGGGFSPFMVKNMLPTQEEEDENENEERSGTAGFETPKTGSGSMLSSEPDTPNGQTNGPGSLQRRLHPTMHLSRQRNQRQDVKGLGIQGGNQSEHRFSLFQHSDRNRPATGRSSASRQALSTSNLSSLSRTPSEKSLQTVASNTANSQETEKGSRRGTLLHRSHSDEKRKRRDERSDDLTQMMNRASNYMTLAFVKLPSLVLCLSYKGSGKRNLEDVHDLVFRMPTLEYRNKTWSNLDLALQLKKDLIRALVSHTGAILTNKFSHHKPTRQQQSRLREIANMSTFVASGAASQASSESSSMLESFGESNGRPSMASARPSTLNRSVSVESTPARSDREQRPGQDEDKTRDIIQQSNGRDASPSPQRTPSRPMSQPAPSPGANGEDASRSRASSISRHFSGFGERLRQRPTTQPSDNQTTSGGEETEDNKRKSKLLLGGQKLFRSFRDQ</sequence>